<protein>
    <submittedName>
        <fullName evidence="2">NADH dehydrogenase subunit 4L</fullName>
    </submittedName>
</protein>
<reference evidence="2" key="1">
    <citation type="submission" date="2018-09" db="EMBL/GenBank/DDBJ databases">
        <authorList>
            <person name="Jesudoss Chelladurai J.R.J."/>
            <person name="Brewer M.T."/>
        </authorList>
    </citation>
    <scope>NUCLEOTIDE SEQUENCE</scope>
</reference>
<feature type="transmembrane region" description="Helical" evidence="1">
    <location>
        <begin position="14"/>
        <end position="35"/>
    </location>
</feature>
<accession>A0A4Y6I427</accession>
<organism evidence="2">
    <name type="scientific">Physaloptera rara</name>
    <dbReference type="NCBI Taxonomy" id="2358290"/>
    <lineage>
        <taxon>Eukaryota</taxon>
        <taxon>Metazoa</taxon>
        <taxon>Ecdysozoa</taxon>
        <taxon>Nematoda</taxon>
        <taxon>Chromadorea</taxon>
        <taxon>Rhabditida</taxon>
        <taxon>Spirurina</taxon>
        <taxon>Spiruromorpha</taxon>
        <taxon>Physalopteroidea</taxon>
        <taxon>Physalopteridae</taxon>
        <taxon>Physaloptera</taxon>
    </lineage>
</organism>
<keyword evidence="2" id="KW-0496">Mitochondrion</keyword>
<evidence type="ECO:0000256" key="1">
    <source>
        <dbReference type="SAM" id="Phobius"/>
    </source>
</evidence>
<keyword evidence="1" id="KW-0812">Transmembrane</keyword>
<name>A0A4Y6I427_9BILA</name>
<evidence type="ECO:0000313" key="2">
    <source>
        <dbReference type="EMBL" id="QDF64296.1"/>
    </source>
</evidence>
<feature type="transmembrane region" description="Helical" evidence="1">
    <location>
        <begin position="41"/>
        <end position="66"/>
    </location>
</feature>
<dbReference type="AlphaFoldDB" id="A0A4Y6I427"/>
<sequence length="75" mass="8558">MICMLIFCFKFNKLVFLLLGVEMLVLGLIMDFVFVMDMFLFFYFLCFCVISSVVGLGLYGSLICGLGGDKYFFLS</sequence>
<gene>
    <name evidence="2" type="primary">ND4L</name>
</gene>
<proteinExistence type="predicted"/>
<geneLocation type="mitochondrion" evidence="2"/>
<keyword evidence="1" id="KW-0472">Membrane</keyword>
<dbReference type="EMBL" id="MH931178">
    <property type="protein sequence ID" value="QDF64296.1"/>
    <property type="molecule type" value="Genomic_DNA"/>
</dbReference>
<keyword evidence="1" id="KW-1133">Transmembrane helix</keyword>